<dbReference type="Proteomes" id="UP000037751">
    <property type="component" value="Unassembled WGS sequence"/>
</dbReference>
<keyword evidence="7" id="KW-1185">Reference proteome</keyword>
<accession>A0A0M8MT45</accession>
<sequence length="514" mass="57610">MSVMTEEQIRRVLEQELDLHWRPSRPTTASLFSPRASKPPKAFSDTKGMDAWPLDSTDSESDADDAFPATGLHSPGNHSIFLATPNRHTRARSKVHPRPHLSDRYQDALDISKMAGPDASVDTTLRASRPSHPGITPRIPSPIQRRSPSLGSRHSSAETMVNSEDMDMEKPRPTSRAPYTYKEPPSSRPERVVWADEQLSTLTRYLSSLEHDVQKLQAEARSTAPLAQMQARLDVLEEQVARQGAQLVHVRHALRDRSRRASDSLYIPAPEPDNETMDVNQLASRIASRLGVASAKPASPPAASPPPTFSRSIERLYDELHRLSRAVSSLQHSMHPTSAPAAPAPASASEDFSLDASRIDEPSLPTQERYEQICRAVADAMGLSSGMEKKSVRKDQIRAHLRQQEADDVAIDSLLRRLQRSQTPTLSASDVRLLEHLFEQHKREFLHQKKLYCELADELKEMEPTMDATKRRILANHVHDSIDSLEAEATRINELHAHLLRYHRSPSRLARMDG</sequence>
<evidence type="ECO:0000313" key="6">
    <source>
        <dbReference type="EMBL" id="KOS13091.1"/>
    </source>
</evidence>
<comment type="subcellular location">
    <subcellularLocation>
        <location evidence="1">Cytoplasm</location>
    </subcellularLocation>
</comment>
<dbReference type="EMBL" id="LGAV01000007">
    <property type="protein sequence ID" value="KOS13091.1"/>
    <property type="molecule type" value="Genomic_DNA"/>
</dbReference>
<reference evidence="6 7" key="1">
    <citation type="submission" date="2015-07" db="EMBL/GenBank/DDBJ databases">
        <title>Draft Genome Sequence of Malassezia furfur CBS1878 and Malassezia pachydermatis CBS1879.</title>
        <authorList>
            <person name="Triana S."/>
            <person name="Ohm R."/>
            <person name="Gonzalez A."/>
            <person name="DeCock H."/>
            <person name="Restrepo S."/>
            <person name="Celis A."/>
        </authorList>
    </citation>
    <scope>NUCLEOTIDE SEQUENCE [LARGE SCALE GENOMIC DNA]</scope>
    <source>
        <strain evidence="6 7">CBS 1879</strain>
    </source>
</reference>
<feature type="region of interest" description="Disordered" evidence="4">
    <location>
        <begin position="24"/>
        <end position="99"/>
    </location>
</feature>
<dbReference type="GO" id="GO:0008017">
    <property type="term" value="F:microtubule binding"/>
    <property type="evidence" value="ECO:0007669"/>
    <property type="project" value="InterPro"/>
</dbReference>
<feature type="region of interest" description="Disordered" evidence="4">
    <location>
        <begin position="121"/>
        <end position="187"/>
    </location>
</feature>
<evidence type="ECO:0000259" key="5">
    <source>
        <dbReference type="Pfam" id="PF06657"/>
    </source>
</evidence>
<keyword evidence="2" id="KW-0963">Cytoplasm</keyword>
<evidence type="ECO:0000313" key="7">
    <source>
        <dbReference type="Proteomes" id="UP000037751"/>
    </source>
</evidence>
<feature type="domain" description="Cep57 centrosome microtubule-binding" evidence="5">
    <location>
        <begin position="432"/>
        <end position="498"/>
    </location>
</feature>
<dbReference type="AlphaFoldDB" id="A0A0M8MT45"/>
<dbReference type="RefSeq" id="XP_017990723.1">
    <property type="nucleotide sequence ID" value="XM_018136192.1"/>
</dbReference>
<feature type="compositionally biased region" description="Basic residues" evidence="4">
    <location>
        <begin position="87"/>
        <end position="99"/>
    </location>
</feature>
<feature type="compositionally biased region" description="Low complexity" evidence="4">
    <location>
        <begin position="338"/>
        <end position="349"/>
    </location>
</feature>
<dbReference type="Pfam" id="PF06657">
    <property type="entry name" value="Cep57_MT_bd"/>
    <property type="match status" value="1"/>
</dbReference>
<dbReference type="InterPro" id="IPR024957">
    <property type="entry name" value="Cep57_MT-bd_dom"/>
</dbReference>
<dbReference type="GeneID" id="28728067"/>
<feature type="region of interest" description="Disordered" evidence="4">
    <location>
        <begin position="291"/>
        <end position="310"/>
    </location>
</feature>
<proteinExistence type="predicted"/>
<gene>
    <name evidence="6" type="ORF">Malapachy_1691</name>
</gene>
<feature type="compositionally biased region" description="Low complexity" evidence="4">
    <location>
        <begin position="135"/>
        <end position="149"/>
    </location>
</feature>
<evidence type="ECO:0000256" key="2">
    <source>
        <dbReference type="ARBA" id="ARBA00022490"/>
    </source>
</evidence>
<evidence type="ECO:0000256" key="4">
    <source>
        <dbReference type="SAM" id="MobiDB-lite"/>
    </source>
</evidence>
<dbReference type="VEuPathDB" id="FungiDB:Malapachy_1691"/>
<dbReference type="GO" id="GO:0005737">
    <property type="term" value="C:cytoplasm"/>
    <property type="evidence" value="ECO:0007669"/>
    <property type="project" value="UniProtKB-SubCell"/>
</dbReference>
<keyword evidence="3" id="KW-0175">Coiled coil</keyword>
<organism evidence="6 7">
    <name type="scientific">Malassezia pachydermatis</name>
    <dbReference type="NCBI Taxonomy" id="77020"/>
    <lineage>
        <taxon>Eukaryota</taxon>
        <taxon>Fungi</taxon>
        <taxon>Dikarya</taxon>
        <taxon>Basidiomycota</taxon>
        <taxon>Ustilaginomycotina</taxon>
        <taxon>Malasseziomycetes</taxon>
        <taxon>Malasseziales</taxon>
        <taxon>Malasseziaceae</taxon>
        <taxon>Malassezia</taxon>
    </lineage>
</organism>
<dbReference type="OrthoDB" id="76453at2759"/>
<feature type="coiled-coil region" evidence="3">
    <location>
        <begin position="199"/>
        <end position="246"/>
    </location>
</feature>
<feature type="compositionally biased region" description="Polar residues" evidence="4">
    <location>
        <begin position="150"/>
        <end position="162"/>
    </location>
</feature>
<comment type="caution">
    <text evidence="6">The sequence shown here is derived from an EMBL/GenBank/DDBJ whole genome shotgun (WGS) entry which is preliminary data.</text>
</comment>
<evidence type="ECO:0000256" key="3">
    <source>
        <dbReference type="SAM" id="Coils"/>
    </source>
</evidence>
<name>A0A0M8MT45_9BASI</name>
<protein>
    <submittedName>
        <fullName evidence="6">Proteophosphoglycan ppg4</fullName>
    </submittedName>
</protein>
<evidence type="ECO:0000256" key="1">
    <source>
        <dbReference type="ARBA" id="ARBA00004496"/>
    </source>
</evidence>
<feature type="compositionally biased region" description="Pro residues" evidence="4">
    <location>
        <begin position="298"/>
        <end position="308"/>
    </location>
</feature>
<feature type="region of interest" description="Disordered" evidence="4">
    <location>
        <begin position="329"/>
        <end position="352"/>
    </location>
</feature>